<dbReference type="EMBL" id="SGJB01000007">
    <property type="protein sequence ID" value="TQQ84742.1"/>
    <property type="molecule type" value="Genomic_DNA"/>
</dbReference>
<name>A0A544QVM0_9FIRM</name>
<evidence type="ECO:0000313" key="1">
    <source>
        <dbReference type="EMBL" id="TQQ84742.1"/>
    </source>
</evidence>
<reference evidence="1 2" key="1">
    <citation type="submission" date="2019-02" db="EMBL/GenBank/DDBJ databases">
        <title>Peptostreptococcaceae bacterium ZHW00191 nov., a new bacterium isolated from the human gut.</title>
        <authorList>
            <person name="Zhou H.-W."/>
            <person name="Chen X.-J."/>
        </authorList>
    </citation>
    <scope>NUCLEOTIDE SEQUENCE [LARGE SCALE GENOMIC DNA]</scope>
    <source>
        <strain evidence="1 2">ZHW00191</strain>
    </source>
</reference>
<dbReference type="Proteomes" id="UP000317863">
    <property type="component" value="Unassembled WGS sequence"/>
</dbReference>
<dbReference type="AlphaFoldDB" id="A0A544QVM0"/>
<comment type="caution">
    <text evidence="1">The sequence shown here is derived from an EMBL/GenBank/DDBJ whole genome shotgun (WGS) entry which is preliminary data.</text>
</comment>
<keyword evidence="2" id="KW-1185">Reference proteome</keyword>
<organism evidence="1 2">
    <name type="scientific">Peptacetobacter hominis</name>
    <dbReference type="NCBI Taxonomy" id="2743610"/>
    <lineage>
        <taxon>Bacteria</taxon>
        <taxon>Bacillati</taxon>
        <taxon>Bacillota</taxon>
        <taxon>Clostridia</taxon>
        <taxon>Peptostreptococcales</taxon>
        <taxon>Peptostreptococcaceae</taxon>
        <taxon>Peptacetobacter</taxon>
    </lineage>
</organism>
<evidence type="ECO:0000313" key="2">
    <source>
        <dbReference type="Proteomes" id="UP000317863"/>
    </source>
</evidence>
<sequence length="349" mass="40566">MGKISLMTQISNGKQIEKLIFGNDLSKSTLYSGYYTDFNYINNDFKSEKKIREYSDNINENSIFQANKDVYVINTITESLNPYFKIIVFGENSKVEDKKIFIKDNVENYLNLLKLMVYEDRIYALYADKSMKKITAIQFDIYNSTYKISSQSEISEANFIEGGNNSTFTDGENIYISTYNINDASIGIIVYNINRSVFSEINSLEDFNYEDDFSFTYQVVLSRVKGNDIELVVKKGTEDLYLYRYDKRKKLKLLEVHKLDFLARNLSSDDREISYSGSENYAFYGNKIFYVESYKTIYGSEISDSYTFSFDGSYDDKSTLKVYDIDKQKVVYEATFRASGIQSPIFIKE</sequence>
<accession>A0A544QVM0</accession>
<protein>
    <submittedName>
        <fullName evidence="1">Uncharacterized protein</fullName>
    </submittedName>
</protein>
<proteinExistence type="predicted"/>
<gene>
    <name evidence="1" type="ORF">EXD82_04895</name>
</gene>
<dbReference type="RefSeq" id="WP_142535797.1">
    <property type="nucleotide sequence ID" value="NZ_SGJB01000007.1"/>
</dbReference>